<reference evidence="1 2" key="1">
    <citation type="submission" date="2020-06" db="EMBL/GenBank/DDBJ databases">
        <title>Genome mining for natural products.</title>
        <authorList>
            <person name="Zhang B."/>
            <person name="Shi J."/>
            <person name="Ge H."/>
        </authorList>
    </citation>
    <scope>NUCLEOTIDE SEQUENCE [LARGE SCALE GENOMIC DNA]</scope>
    <source>
        <strain evidence="1 2">NA02069</strain>
    </source>
</reference>
<evidence type="ECO:0000313" key="1">
    <source>
        <dbReference type="EMBL" id="QKZ21084.1"/>
    </source>
</evidence>
<keyword evidence="2" id="KW-1185">Reference proteome</keyword>
<gene>
    <name evidence="1" type="ORF">HUT05_29345</name>
</gene>
<accession>A0A7H8TCJ1</accession>
<name>A0A7H8TCJ1_STRCX</name>
<dbReference type="RefSeq" id="WP_176576860.1">
    <property type="nucleotide sequence ID" value="NZ_CP056041.1"/>
</dbReference>
<dbReference type="AlphaFoldDB" id="A0A7H8TCJ1"/>
<dbReference type="Proteomes" id="UP000509418">
    <property type="component" value="Chromosome"/>
</dbReference>
<organism evidence="1 2">
    <name type="scientific">Streptomyces chartreusis</name>
    <dbReference type="NCBI Taxonomy" id="1969"/>
    <lineage>
        <taxon>Bacteria</taxon>
        <taxon>Bacillati</taxon>
        <taxon>Actinomycetota</taxon>
        <taxon>Actinomycetes</taxon>
        <taxon>Kitasatosporales</taxon>
        <taxon>Streptomycetaceae</taxon>
        <taxon>Streptomyces</taxon>
    </lineage>
</organism>
<protein>
    <submittedName>
        <fullName evidence="1">Uncharacterized protein</fullName>
    </submittedName>
</protein>
<evidence type="ECO:0000313" key="2">
    <source>
        <dbReference type="Proteomes" id="UP000509418"/>
    </source>
</evidence>
<dbReference type="EMBL" id="CP056041">
    <property type="protein sequence ID" value="QKZ21084.1"/>
    <property type="molecule type" value="Genomic_DNA"/>
</dbReference>
<proteinExistence type="predicted"/>
<sequence length="106" mass="11617">MGQQLGAYLLGTAFFPRDVGGEPGDEGFLVGDVQIRKSLTLQISLRWVLAVRPVRSYVTIGTRPRPLGGTKWVHDPATEWVGTGCWLLDDGLSFQAWLLLQSVGGY</sequence>